<evidence type="ECO:0000313" key="2">
    <source>
        <dbReference type="EMBL" id="CAG2000557.1"/>
    </source>
</evidence>
<feature type="compositionally biased region" description="Polar residues" evidence="1">
    <location>
        <begin position="65"/>
        <end position="74"/>
    </location>
</feature>
<sequence>MSNNNNNNAGDRSSQESVPLIAEAEQDAPADGSKPIELDDNVQRALSSGFAAQDARRKGKGKATADQSKPTEPDNNSQAIAAALSAQLRREGKAETQIDNDGPTRPIDNSRVIPVGFSGETARAKGKGKGTENAEGQK</sequence>
<dbReference type="AlphaFoldDB" id="A0A9N8RL19"/>
<name>A0A9N8RL19_GIBZA</name>
<organism evidence="2 3">
    <name type="scientific">Gibberella zeae</name>
    <name type="common">Wheat head blight fungus</name>
    <name type="synonym">Fusarium graminearum</name>
    <dbReference type="NCBI Taxonomy" id="5518"/>
    <lineage>
        <taxon>Eukaryota</taxon>
        <taxon>Fungi</taxon>
        <taxon>Dikarya</taxon>
        <taxon>Ascomycota</taxon>
        <taxon>Pezizomycotina</taxon>
        <taxon>Sordariomycetes</taxon>
        <taxon>Hypocreomycetidae</taxon>
        <taxon>Hypocreales</taxon>
        <taxon>Nectriaceae</taxon>
        <taxon>Fusarium</taxon>
    </lineage>
</organism>
<evidence type="ECO:0008006" key="4">
    <source>
        <dbReference type="Google" id="ProtNLM"/>
    </source>
</evidence>
<dbReference type="Proteomes" id="UP000746612">
    <property type="component" value="Unassembled WGS sequence"/>
</dbReference>
<accession>A0A9N8RL19</accession>
<protein>
    <recommendedName>
        <fullName evidence="4">SMP domain-containing protein</fullName>
    </recommendedName>
</protein>
<reference evidence="2" key="1">
    <citation type="submission" date="2021-03" db="EMBL/GenBank/DDBJ databases">
        <authorList>
            <person name="Alouane T."/>
            <person name="Langin T."/>
            <person name="Bonhomme L."/>
        </authorList>
    </citation>
    <scope>NUCLEOTIDE SEQUENCE</scope>
    <source>
        <strain evidence="2">MDC_Fg202</strain>
    </source>
</reference>
<gene>
    <name evidence="2" type="ORF">MDCFG202_LOCUS462639</name>
</gene>
<evidence type="ECO:0000256" key="1">
    <source>
        <dbReference type="SAM" id="MobiDB-lite"/>
    </source>
</evidence>
<feature type="region of interest" description="Disordered" evidence="1">
    <location>
        <begin position="1"/>
        <end position="138"/>
    </location>
</feature>
<proteinExistence type="predicted"/>
<feature type="compositionally biased region" description="Basic and acidic residues" evidence="1">
    <location>
        <begin position="129"/>
        <end position="138"/>
    </location>
</feature>
<dbReference type="EMBL" id="CAJPIJ010000165">
    <property type="protein sequence ID" value="CAG2000557.1"/>
    <property type="molecule type" value="Genomic_DNA"/>
</dbReference>
<feature type="compositionally biased region" description="Low complexity" evidence="1">
    <location>
        <begin position="75"/>
        <end position="87"/>
    </location>
</feature>
<comment type="caution">
    <text evidence="2">The sequence shown here is derived from an EMBL/GenBank/DDBJ whole genome shotgun (WGS) entry which is preliminary data.</text>
</comment>
<evidence type="ECO:0000313" key="3">
    <source>
        <dbReference type="Proteomes" id="UP000746612"/>
    </source>
</evidence>